<gene>
    <name evidence="13" type="ORF">NP233_g4992</name>
</gene>
<organism evidence="13 14">
    <name type="scientific">Leucocoprinus birnbaumii</name>
    <dbReference type="NCBI Taxonomy" id="56174"/>
    <lineage>
        <taxon>Eukaryota</taxon>
        <taxon>Fungi</taxon>
        <taxon>Dikarya</taxon>
        <taxon>Basidiomycota</taxon>
        <taxon>Agaricomycotina</taxon>
        <taxon>Agaricomycetes</taxon>
        <taxon>Agaricomycetidae</taxon>
        <taxon>Agaricales</taxon>
        <taxon>Agaricineae</taxon>
        <taxon>Agaricaceae</taxon>
        <taxon>Leucocoprinus</taxon>
    </lineage>
</organism>
<dbReference type="GO" id="GO:0006281">
    <property type="term" value="P:DNA repair"/>
    <property type="evidence" value="ECO:0007669"/>
    <property type="project" value="UniProtKB-KW"/>
</dbReference>
<dbReference type="PROSITE" id="PS00374">
    <property type="entry name" value="MGMT"/>
    <property type="match status" value="1"/>
</dbReference>
<evidence type="ECO:0000256" key="1">
    <source>
        <dbReference type="ARBA" id="ARBA00001286"/>
    </source>
</evidence>
<evidence type="ECO:0000256" key="10">
    <source>
        <dbReference type="ARBA" id="ARBA00031621"/>
    </source>
</evidence>
<accession>A0AAD5W039</accession>
<sequence>MPKARSLKVLRKEDFAYAPNCPKVPLRSVSNSALDIPQNGSSSARAILENKRGQSTFQNSADVEATDIPSSLPAVYPRDEAERSKYRTKEGKKVTQYQWEVYDFILKIPRGKVTTYKIISESIGGSARSAGGALRTNPFAPHVPCHRVVASNLFIGGFCGEWAGRIASNKEGSMKPEITEQRQIPRKIGLLKEEGVEVDGKGFLVDQQSVIWRPEVASVISKV</sequence>
<dbReference type="GO" id="GO:0032259">
    <property type="term" value="P:methylation"/>
    <property type="evidence" value="ECO:0007669"/>
    <property type="project" value="UniProtKB-KW"/>
</dbReference>
<protein>
    <recommendedName>
        <fullName evidence="4">Methylated-DNA--protein-cysteine methyltransferase</fullName>
        <ecNumber evidence="3">2.1.1.63</ecNumber>
    </recommendedName>
    <alternativeName>
        <fullName evidence="9">6-O-methylguanine-DNA methyltransferase</fullName>
    </alternativeName>
    <alternativeName>
        <fullName evidence="10">O-6-methylguanine-DNA-alkyltransferase</fullName>
    </alternativeName>
</protein>
<evidence type="ECO:0000313" key="14">
    <source>
        <dbReference type="Proteomes" id="UP001213000"/>
    </source>
</evidence>
<evidence type="ECO:0000256" key="3">
    <source>
        <dbReference type="ARBA" id="ARBA00011918"/>
    </source>
</evidence>
<dbReference type="Proteomes" id="UP001213000">
    <property type="component" value="Unassembled WGS sequence"/>
</dbReference>
<keyword evidence="5" id="KW-0489">Methyltransferase</keyword>
<dbReference type="PANTHER" id="PTHR10815:SF13">
    <property type="entry name" value="METHYLATED-DNA--PROTEIN-CYSTEINE METHYLTRANSFERASE"/>
    <property type="match status" value="1"/>
</dbReference>
<dbReference type="GO" id="GO:0003908">
    <property type="term" value="F:methylated-DNA-[protein]-cysteine S-methyltransferase activity"/>
    <property type="evidence" value="ECO:0007669"/>
    <property type="project" value="UniProtKB-EC"/>
</dbReference>
<reference evidence="13" key="1">
    <citation type="submission" date="2022-07" db="EMBL/GenBank/DDBJ databases">
        <title>Genome Sequence of Leucocoprinus birnbaumii.</title>
        <authorList>
            <person name="Buettner E."/>
        </authorList>
    </citation>
    <scope>NUCLEOTIDE SEQUENCE</scope>
    <source>
        <strain evidence="13">VT141</strain>
    </source>
</reference>
<comment type="catalytic activity">
    <reaction evidence="1">
        <text>a 4-O-methyl-thymidine in DNA + L-cysteinyl-[protein] = a thymidine in DNA + S-methyl-L-cysteinyl-[protein]</text>
        <dbReference type="Rhea" id="RHEA:53428"/>
        <dbReference type="Rhea" id="RHEA-COMP:10131"/>
        <dbReference type="Rhea" id="RHEA-COMP:10132"/>
        <dbReference type="Rhea" id="RHEA-COMP:13555"/>
        <dbReference type="Rhea" id="RHEA-COMP:13556"/>
        <dbReference type="ChEBI" id="CHEBI:29950"/>
        <dbReference type="ChEBI" id="CHEBI:82612"/>
        <dbReference type="ChEBI" id="CHEBI:137386"/>
        <dbReference type="ChEBI" id="CHEBI:137387"/>
        <dbReference type="EC" id="2.1.1.63"/>
    </reaction>
</comment>
<evidence type="ECO:0000256" key="7">
    <source>
        <dbReference type="ARBA" id="ARBA00022763"/>
    </source>
</evidence>
<proteinExistence type="inferred from homology"/>
<evidence type="ECO:0000313" key="13">
    <source>
        <dbReference type="EMBL" id="KAJ3569528.1"/>
    </source>
</evidence>
<dbReference type="AlphaFoldDB" id="A0AAD5W039"/>
<keyword evidence="7" id="KW-0227">DNA damage</keyword>
<comment type="caution">
    <text evidence="13">The sequence shown here is derived from an EMBL/GenBank/DDBJ whole genome shotgun (WGS) entry which is preliminary data.</text>
</comment>
<evidence type="ECO:0000259" key="12">
    <source>
        <dbReference type="Pfam" id="PF01035"/>
    </source>
</evidence>
<dbReference type="InterPro" id="IPR036388">
    <property type="entry name" value="WH-like_DNA-bd_sf"/>
</dbReference>
<dbReference type="SUPFAM" id="SSF46767">
    <property type="entry name" value="Methylated DNA-protein cysteine methyltransferase, C-terminal domain"/>
    <property type="match status" value="1"/>
</dbReference>
<keyword evidence="8" id="KW-0234">DNA repair</keyword>
<evidence type="ECO:0000256" key="8">
    <source>
        <dbReference type="ARBA" id="ARBA00023204"/>
    </source>
</evidence>
<dbReference type="PANTHER" id="PTHR10815">
    <property type="entry name" value="METHYLATED-DNA--PROTEIN-CYSTEINE METHYLTRANSFERASE"/>
    <property type="match status" value="1"/>
</dbReference>
<evidence type="ECO:0000256" key="11">
    <source>
        <dbReference type="ARBA" id="ARBA00049348"/>
    </source>
</evidence>
<dbReference type="InterPro" id="IPR001497">
    <property type="entry name" value="MethylDNA_cys_MeTrfase_AS"/>
</dbReference>
<evidence type="ECO:0000256" key="4">
    <source>
        <dbReference type="ARBA" id="ARBA00015377"/>
    </source>
</evidence>
<dbReference type="EC" id="2.1.1.63" evidence="3"/>
<dbReference type="InterPro" id="IPR014048">
    <property type="entry name" value="MethylDNA_cys_MeTrfase_DNA-bd"/>
</dbReference>
<keyword evidence="14" id="KW-1185">Reference proteome</keyword>
<dbReference type="Pfam" id="PF01035">
    <property type="entry name" value="DNA_binding_1"/>
    <property type="match status" value="1"/>
</dbReference>
<name>A0AAD5W039_9AGAR</name>
<evidence type="ECO:0000256" key="2">
    <source>
        <dbReference type="ARBA" id="ARBA00008711"/>
    </source>
</evidence>
<comment type="similarity">
    <text evidence="2">Belongs to the MGMT family.</text>
</comment>
<dbReference type="EMBL" id="JANIEX010000283">
    <property type="protein sequence ID" value="KAJ3569528.1"/>
    <property type="molecule type" value="Genomic_DNA"/>
</dbReference>
<keyword evidence="6" id="KW-0808">Transferase</keyword>
<evidence type="ECO:0000256" key="6">
    <source>
        <dbReference type="ARBA" id="ARBA00022679"/>
    </source>
</evidence>
<evidence type="ECO:0000256" key="9">
    <source>
        <dbReference type="ARBA" id="ARBA00030795"/>
    </source>
</evidence>
<evidence type="ECO:0000256" key="5">
    <source>
        <dbReference type="ARBA" id="ARBA00022603"/>
    </source>
</evidence>
<feature type="domain" description="Methylated-DNA-[protein]-cysteine S-methyltransferase DNA binding" evidence="12">
    <location>
        <begin position="97"/>
        <end position="161"/>
    </location>
</feature>
<comment type="catalytic activity">
    <reaction evidence="11">
        <text>a 6-O-methyl-2'-deoxyguanosine in DNA + L-cysteinyl-[protein] = S-methyl-L-cysteinyl-[protein] + a 2'-deoxyguanosine in DNA</text>
        <dbReference type="Rhea" id="RHEA:24000"/>
        <dbReference type="Rhea" id="RHEA-COMP:10131"/>
        <dbReference type="Rhea" id="RHEA-COMP:10132"/>
        <dbReference type="Rhea" id="RHEA-COMP:11367"/>
        <dbReference type="Rhea" id="RHEA-COMP:11368"/>
        <dbReference type="ChEBI" id="CHEBI:29950"/>
        <dbReference type="ChEBI" id="CHEBI:82612"/>
        <dbReference type="ChEBI" id="CHEBI:85445"/>
        <dbReference type="ChEBI" id="CHEBI:85448"/>
        <dbReference type="EC" id="2.1.1.63"/>
    </reaction>
</comment>
<dbReference type="NCBIfam" id="TIGR00589">
    <property type="entry name" value="ogt"/>
    <property type="match status" value="1"/>
</dbReference>
<dbReference type="CDD" id="cd06445">
    <property type="entry name" value="ATase"/>
    <property type="match status" value="1"/>
</dbReference>
<dbReference type="InterPro" id="IPR036217">
    <property type="entry name" value="MethylDNA_cys_MeTrfase_DNAb"/>
</dbReference>
<dbReference type="Gene3D" id="1.10.10.10">
    <property type="entry name" value="Winged helix-like DNA-binding domain superfamily/Winged helix DNA-binding domain"/>
    <property type="match status" value="1"/>
</dbReference>